<dbReference type="RefSeq" id="WP_085633060.1">
    <property type="nucleotide sequence ID" value="NZ_JAFBWU010000010.1"/>
</dbReference>
<dbReference type="Pfam" id="PF01979">
    <property type="entry name" value="Amidohydro_1"/>
    <property type="match status" value="1"/>
</dbReference>
<dbReference type="AlphaFoldDB" id="A0A9Q2NX91"/>
<gene>
    <name evidence="5" type="ORF">JQX41_15780</name>
</gene>
<dbReference type="Gene3D" id="3.20.20.140">
    <property type="entry name" value="Metal-dependent hydrolases"/>
    <property type="match status" value="1"/>
</dbReference>
<comment type="similarity">
    <text evidence="1">Belongs to the metallo-dependent hydrolases superfamily. ATZ/TRZ family.</text>
</comment>
<proteinExistence type="inferred from homology"/>
<protein>
    <submittedName>
        <fullName evidence="5">Amidohydrolase family protein</fullName>
    </submittedName>
</protein>
<evidence type="ECO:0000259" key="4">
    <source>
        <dbReference type="Pfam" id="PF01979"/>
    </source>
</evidence>
<dbReference type="SUPFAM" id="SSF51556">
    <property type="entry name" value="Metallo-dependent hydrolases"/>
    <property type="match status" value="1"/>
</dbReference>
<dbReference type="InterPro" id="IPR050287">
    <property type="entry name" value="MTA/SAH_deaminase"/>
</dbReference>
<organism evidence="5 6">
    <name type="scientific">Marivita cryptomonadis</name>
    <dbReference type="NCBI Taxonomy" id="505252"/>
    <lineage>
        <taxon>Bacteria</taxon>
        <taxon>Pseudomonadati</taxon>
        <taxon>Pseudomonadota</taxon>
        <taxon>Alphaproteobacteria</taxon>
        <taxon>Rhodobacterales</taxon>
        <taxon>Roseobacteraceae</taxon>
        <taxon>Marivita</taxon>
    </lineage>
</organism>
<evidence type="ECO:0000256" key="2">
    <source>
        <dbReference type="ARBA" id="ARBA00022801"/>
    </source>
</evidence>
<dbReference type="SUPFAM" id="SSF51338">
    <property type="entry name" value="Composite domain of metallo-dependent hydrolases"/>
    <property type="match status" value="1"/>
</dbReference>
<dbReference type="Gene3D" id="2.30.40.10">
    <property type="entry name" value="Urease, subunit C, domain 1"/>
    <property type="match status" value="1"/>
</dbReference>
<dbReference type="InterPro" id="IPR006680">
    <property type="entry name" value="Amidohydro-rel"/>
</dbReference>
<dbReference type="EMBL" id="JAFBXE010000010">
    <property type="protein sequence ID" value="MBM2413777.1"/>
    <property type="molecule type" value="Genomic_DNA"/>
</dbReference>
<evidence type="ECO:0000313" key="6">
    <source>
        <dbReference type="Proteomes" id="UP000755667"/>
    </source>
</evidence>
<dbReference type="PANTHER" id="PTHR43794">
    <property type="entry name" value="AMINOHYDROLASE SSNA-RELATED"/>
    <property type="match status" value="1"/>
</dbReference>
<evidence type="ECO:0000256" key="1">
    <source>
        <dbReference type="ARBA" id="ARBA00006745"/>
    </source>
</evidence>
<feature type="domain" description="Amidohydrolase-related" evidence="4">
    <location>
        <begin position="65"/>
        <end position="427"/>
    </location>
</feature>
<dbReference type="OrthoDB" id="9796020at2"/>
<reference evidence="5" key="1">
    <citation type="submission" date="2021-01" db="EMBL/GenBank/DDBJ databases">
        <title>Diatom-associated Roseobacters Show Island Model of Population Structure.</title>
        <authorList>
            <person name="Qu L."/>
            <person name="Feng X."/>
            <person name="Chen Y."/>
            <person name="Li L."/>
            <person name="Wang X."/>
            <person name="Hu Z."/>
            <person name="Wang H."/>
            <person name="Luo H."/>
        </authorList>
    </citation>
    <scope>NUCLEOTIDE SEQUENCE</scope>
    <source>
        <strain evidence="5">CC28-69</strain>
    </source>
</reference>
<evidence type="ECO:0000256" key="3">
    <source>
        <dbReference type="SAM" id="MobiDB-lite"/>
    </source>
</evidence>
<dbReference type="InterPro" id="IPR032466">
    <property type="entry name" value="Metal_Hydrolase"/>
</dbReference>
<comment type="caution">
    <text evidence="5">The sequence shown here is derived from an EMBL/GenBank/DDBJ whole genome shotgun (WGS) entry which is preliminary data.</text>
</comment>
<dbReference type="InterPro" id="IPR011059">
    <property type="entry name" value="Metal-dep_hydrolase_composite"/>
</dbReference>
<keyword evidence="2" id="KW-0378">Hydrolase</keyword>
<sequence>MRISGGPLVNAPYDLILTCATMVTMDVDRRVLEKSWIAITDDRIAAIGTGEPPAATTVIDRPGMIALPGLIDAHSHAGHGLVRGAGDGDGELWFRICEDIYAGAATPAFWRAEAQLALLERLMGGVTTAVSLLGGGADIYRTDTPEAGDAHCAATRASGLRTIMAVGPGRLPFPRQFGPDRAPVSFEEQMAVCEDLMSRHDDVLMQGTGVALIFPVYTPNHMKENAPEIRTMSRAMRDLQDRSGVLFTQDGHRTDTIALAAELGLLSTKAALSHSIDLSPADFEALALTGAAIIHNPSAIMSIRGRCPVPELIDAGITVCLGSDAGAPDRGFDMFRHMAQAMHYHRRHFQDAGILPEGKALEMCTIDAARALGLETEIGSLEVGKKADIVLLDGRRAHLWPPVMPLNRITHFANAADVNTVIVNGRVLLDDRKPLLILPNDVLAEAEAEANRVFAVSGHADARREHAQTWGNHRKQTRGYAPSGSKQ</sequence>
<name>A0A9Q2NX91_9RHOB</name>
<dbReference type="Proteomes" id="UP000755667">
    <property type="component" value="Unassembled WGS sequence"/>
</dbReference>
<evidence type="ECO:0000313" key="5">
    <source>
        <dbReference type="EMBL" id="MBM2413777.1"/>
    </source>
</evidence>
<accession>A0A9Q2NX91</accession>
<feature type="region of interest" description="Disordered" evidence="3">
    <location>
        <begin position="464"/>
        <end position="487"/>
    </location>
</feature>
<dbReference type="PANTHER" id="PTHR43794:SF11">
    <property type="entry name" value="AMIDOHYDROLASE-RELATED DOMAIN-CONTAINING PROTEIN"/>
    <property type="match status" value="1"/>
</dbReference>
<dbReference type="GO" id="GO:0016810">
    <property type="term" value="F:hydrolase activity, acting on carbon-nitrogen (but not peptide) bonds"/>
    <property type="evidence" value="ECO:0007669"/>
    <property type="project" value="InterPro"/>
</dbReference>